<proteinExistence type="predicted"/>
<name>A0ABY6JKH9_9ENTR</name>
<gene>
    <name evidence="1" type="ORF">KFZ77_05980</name>
</gene>
<accession>A0ABY6JKH9</accession>
<evidence type="ECO:0000313" key="1">
    <source>
        <dbReference type="EMBL" id="UYU33061.1"/>
    </source>
</evidence>
<sequence>MTQVNTSFEYTLTVKVCLEDIAFHLTQRGVEPLPLITRLINQFEARVGSFPLSAQVCPELLQLGCARYRECNLEEGYRVLYSVEGHRITAHAVLAQRQDIRQLLFKRLIHL</sequence>
<dbReference type="Proteomes" id="UP001156318">
    <property type="component" value="Chromosome"/>
</dbReference>
<dbReference type="Gene3D" id="3.30.2310.20">
    <property type="entry name" value="RelE-like"/>
    <property type="match status" value="1"/>
</dbReference>
<reference evidence="1 2" key="1">
    <citation type="submission" date="2021-05" db="EMBL/GenBank/DDBJ databases">
        <title>Isolation, identification, and the growth promoting effects of Pantoea dispersa strain YSD J2 from the aboveground leaves of Cyperus esculentus L.Var. Sativus.</title>
        <authorList>
            <person name="Wang S."/>
            <person name="Tang X.M."/>
            <person name="Huang Y.N."/>
        </authorList>
    </citation>
    <scope>NUCLEOTIDE SEQUENCE [LARGE SCALE GENOMIC DNA]</scope>
    <source>
        <strain evidence="2">YSD YN2</strain>
    </source>
</reference>
<dbReference type="InterPro" id="IPR035093">
    <property type="entry name" value="RelE/ParE_toxin_dom_sf"/>
</dbReference>
<evidence type="ECO:0000313" key="2">
    <source>
        <dbReference type="Proteomes" id="UP001156318"/>
    </source>
</evidence>
<protein>
    <submittedName>
        <fullName evidence="1">Type II toxin-antitoxin system RelE/ParE family toxin</fullName>
    </submittedName>
</protein>
<dbReference type="RefSeq" id="WP_264385715.1">
    <property type="nucleotide sequence ID" value="NZ_CP074352.1"/>
</dbReference>
<organism evidence="1 2">
    <name type="scientific">Siccibacter colletis</name>
    <dbReference type="NCBI Taxonomy" id="1505757"/>
    <lineage>
        <taxon>Bacteria</taxon>
        <taxon>Pseudomonadati</taxon>
        <taxon>Pseudomonadota</taxon>
        <taxon>Gammaproteobacteria</taxon>
        <taxon>Enterobacterales</taxon>
        <taxon>Enterobacteriaceae</taxon>
        <taxon>Siccibacter</taxon>
    </lineage>
</organism>
<dbReference type="EMBL" id="CP074352">
    <property type="protein sequence ID" value="UYU33061.1"/>
    <property type="molecule type" value="Genomic_DNA"/>
</dbReference>
<keyword evidence="2" id="KW-1185">Reference proteome</keyword>